<evidence type="ECO:0000256" key="1">
    <source>
        <dbReference type="ARBA" id="ARBA00022723"/>
    </source>
</evidence>
<dbReference type="PANTHER" id="PTHR47424:SF9">
    <property type="entry name" value="TAH-2"/>
    <property type="match status" value="1"/>
</dbReference>
<dbReference type="GO" id="GO:0008270">
    <property type="term" value="F:zinc ion binding"/>
    <property type="evidence" value="ECO:0007669"/>
    <property type="project" value="InterPro"/>
</dbReference>
<feature type="compositionally biased region" description="Polar residues" evidence="5">
    <location>
        <begin position="638"/>
        <end position="657"/>
    </location>
</feature>
<name>A0A0P7AV91_9HYPO</name>
<evidence type="ECO:0000313" key="8">
    <source>
        <dbReference type="Proteomes" id="UP000050424"/>
    </source>
</evidence>
<evidence type="ECO:0000256" key="4">
    <source>
        <dbReference type="ARBA" id="ARBA00023242"/>
    </source>
</evidence>
<evidence type="ECO:0000313" key="7">
    <source>
        <dbReference type="EMBL" id="KPM37309.1"/>
    </source>
</evidence>
<dbReference type="GO" id="GO:0000435">
    <property type="term" value="P:positive regulation of transcription from RNA polymerase II promoter by galactose"/>
    <property type="evidence" value="ECO:0007669"/>
    <property type="project" value="TreeGrafter"/>
</dbReference>
<evidence type="ECO:0000256" key="2">
    <source>
        <dbReference type="ARBA" id="ARBA00023015"/>
    </source>
</evidence>
<dbReference type="Gene3D" id="4.10.240.10">
    <property type="entry name" value="Zn(2)-C6 fungal-type DNA-binding domain"/>
    <property type="match status" value="1"/>
</dbReference>
<dbReference type="Pfam" id="PF00172">
    <property type="entry name" value="Zn_clus"/>
    <property type="match status" value="1"/>
</dbReference>
<keyword evidence="2" id="KW-0805">Transcription regulation</keyword>
<feature type="region of interest" description="Disordered" evidence="5">
    <location>
        <begin position="633"/>
        <end position="658"/>
    </location>
</feature>
<protein>
    <recommendedName>
        <fullName evidence="6">Zn(2)-C6 fungal-type domain-containing protein</fullName>
    </recommendedName>
</protein>
<keyword evidence="4" id="KW-0539">Nucleus</keyword>
<keyword evidence="8" id="KW-1185">Reference proteome</keyword>
<feature type="compositionally biased region" description="Acidic residues" evidence="5">
    <location>
        <begin position="372"/>
        <end position="381"/>
    </location>
</feature>
<dbReference type="GO" id="GO:0000978">
    <property type="term" value="F:RNA polymerase II cis-regulatory region sequence-specific DNA binding"/>
    <property type="evidence" value="ECO:0007669"/>
    <property type="project" value="TreeGrafter"/>
</dbReference>
<dbReference type="Proteomes" id="UP000050424">
    <property type="component" value="Unassembled WGS sequence"/>
</dbReference>
<organism evidence="7 8">
    <name type="scientific">Neonectria ditissima</name>
    <dbReference type="NCBI Taxonomy" id="78410"/>
    <lineage>
        <taxon>Eukaryota</taxon>
        <taxon>Fungi</taxon>
        <taxon>Dikarya</taxon>
        <taxon>Ascomycota</taxon>
        <taxon>Pezizomycotina</taxon>
        <taxon>Sordariomycetes</taxon>
        <taxon>Hypocreomycetidae</taxon>
        <taxon>Hypocreales</taxon>
        <taxon>Nectriaceae</taxon>
        <taxon>Neonectria</taxon>
    </lineage>
</organism>
<proteinExistence type="predicted"/>
<feature type="domain" description="Zn(2)-C6 fungal-type" evidence="6">
    <location>
        <begin position="17"/>
        <end position="46"/>
    </location>
</feature>
<dbReference type="EMBL" id="LKCW01000170">
    <property type="protein sequence ID" value="KPM37309.1"/>
    <property type="molecule type" value="Genomic_DNA"/>
</dbReference>
<dbReference type="GO" id="GO:0006351">
    <property type="term" value="P:DNA-templated transcription"/>
    <property type="evidence" value="ECO:0007669"/>
    <property type="project" value="InterPro"/>
</dbReference>
<comment type="caution">
    <text evidence="7">The sequence shown here is derived from an EMBL/GenBank/DDBJ whole genome shotgun (WGS) entry which is preliminary data.</text>
</comment>
<dbReference type="SMART" id="SM00066">
    <property type="entry name" value="GAL4"/>
    <property type="match status" value="1"/>
</dbReference>
<evidence type="ECO:0000256" key="5">
    <source>
        <dbReference type="SAM" id="MobiDB-lite"/>
    </source>
</evidence>
<dbReference type="GO" id="GO:0000981">
    <property type="term" value="F:DNA-binding transcription factor activity, RNA polymerase II-specific"/>
    <property type="evidence" value="ECO:0007669"/>
    <property type="project" value="InterPro"/>
</dbReference>
<dbReference type="InterPro" id="IPR051127">
    <property type="entry name" value="Fungal_SecMet_Regulators"/>
</dbReference>
<dbReference type="InterPro" id="IPR036864">
    <property type="entry name" value="Zn2-C6_fun-type_DNA-bd_sf"/>
</dbReference>
<dbReference type="CDD" id="cd12148">
    <property type="entry name" value="fungal_TF_MHR"/>
    <property type="match status" value="1"/>
</dbReference>
<sequence>MARPRKTEEERQRTARACSTCQKRKQKCTGVKPCQTCLKRNTTCTYRQRESSQTDDSSPFRSPKRRLVEQAADSDYHHGLLTSPANDGPEDHFPEDFSLILPAMLQGQGEEPEVYGKNRMLQDADGRLLYVGDSATVSYLQLIRLVVESTAGASQFTMDPSRHKTTAVAWTMPETARAGRILPVPEKKVTDVLVQSFFTHTHGLIDIFDRRLFQQTLNSYYSSPLNVKASDICLIYLVLSIGLVMATPIVDSPEHHIITQLRSQGVDYAEAFFKSAKASSDPESGFEDGDFWTVQALCLMSVYTLAVSKRNAAYAYLGQAVRSAHALGLHRDREIAVMFEKDHLTERRNLWRSLFVLDRFLAMSLGRPPAISEDDCSEDSLEAPTRPSSKAKIRRDQNISSNALNANVEASRIIGKILKKVYSKHEISTKAAQDIADDCKRWSNDLHYTLDSNKLFKGAGALAQSMAILHTQLLGWHSIILLTRPFFTYLLIKVGKIRAATQTSALEQNSRMERFSEACVAASTRTIRLTQAVSVAQRLPQRDPFVVYFVFTAALIIMSNKFVCLHENPAYEESMSHAMNILSYCATTDVQAGRFVHILTSFEVVLQMQATSEGSAQRARPVYPAKISPGFSKDLTESLPSSHRQIANKGDNTSRSPLTALGESEADISHVSQAPMNPQGRPQPGIIPTHVAGVKSSPASSLTLLSQACGTLERQGSDSRGTGSLHSEQGFHFDGFWEGPVPHVHTPVTAPGPMAQIHAVGAGDVMEYSNYAVPGVTTTPQNQSTGIARSSAMIMYPLDDCAKYEI</sequence>
<feature type="region of interest" description="Disordered" evidence="5">
    <location>
        <begin position="45"/>
        <end position="65"/>
    </location>
</feature>
<evidence type="ECO:0000256" key="3">
    <source>
        <dbReference type="ARBA" id="ARBA00023163"/>
    </source>
</evidence>
<feature type="region of interest" description="Disordered" evidence="5">
    <location>
        <begin position="371"/>
        <end position="395"/>
    </location>
</feature>
<dbReference type="SUPFAM" id="SSF57701">
    <property type="entry name" value="Zn2/Cys6 DNA-binding domain"/>
    <property type="match status" value="1"/>
</dbReference>
<keyword evidence="1" id="KW-0479">Metal-binding</keyword>
<reference evidence="7 8" key="1">
    <citation type="submission" date="2015-09" db="EMBL/GenBank/DDBJ databases">
        <title>Draft genome of a European isolate of the apple canker pathogen Neonectria ditissima.</title>
        <authorList>
            <person name="Gomez-Cortecero A."/>
            <person name="Harrison R.J."/>
            <person name="Armitage A.D."/>
        </authorList>
    </citation>
    <scope>NUCLEOTIDE SEQUENCE [LARGE SCALE GENOMIC DNA]</scope>
    <source>
        <strain evidence="7 8">R09/05</strain>
    </source>
</reference>
<dbReference type="GO" id="GO:0005634">
    <property type="term" value="C:nucleus"/>
    <property type="evidence" value="ECO:0007669"/>
    <property type="project" value="TreeGrafter"/>
</dbReference>
<dbReference type="STRING" id="78410.A0A0P7AV91"/>
<dbReference type="CDD" id="cd00067">
    <property type="entry name" value="GAL4"/>
    <property type="match status" value="1"/>
</dbReference>
<dbReference type="PROSITE" id="PS50048">
    <property type="entry name" value="ZN2_CY6_FUNGAL_2"/>
    <property type="match status" value="1"/>
</dbReference>
<dbReference type="PANTHER" id="PTHR47424">
    <property type="entry name" value="REGULATORY PROTEIN GAL4"/>
    <property type="match status" value="1"/>
</dbReference>
<gene>
    <name evidence="7" type="ORF">AK830_g9257</name>
</gene>
<evidence type="ECO:0000259" key="6">
    <source>
        <dbReference type="PROSITE" id="PS50048"/>
    </source>
</evidence>
<dbReference type="Pfam" id="PF04082">
    <property type="entry name" value="Fungal_trans"/>
    <property type="match status" value="1"/>
</dbReference>
<dbReference type="SMART" id="SM00906">
    <property type="entry name" value="Fungal_trans"/>
    <property type="match status" value="1"/>
</dbReference>
<dbReference type="InterPro" id="IPR007219">
    <property type="entry name" value="XnlR_reg_dom"/>
</dbReference>
<accession>A0A0P7AV91</accession>
<keyword evidence="3" id="KW-0804">Transcription</keyword>
<dbReference type="OrthoDB" id="4064873at2759"/>
<dbReference type="AlphaFoldDB" id="A0A0P7AV91"/>
<dbReference type="InterPro" id="IPR001138">
    <property type="entry name" value="Zn2Cys6_DnaBD"/>
</dbReference>